<evidence type="ECO:0000256" key="1">
    <source>
        <dbReference type="SAM" id="MobiDB-lite"/>
    </source>
</evidence>
<dbReference type="RefSeq" id="XP_049134610.1">
    <property type="nucleotide sequence ID" value="XM_049278653.1"/>
</dbReference>
<feature type="region of interest" description="Disordered" evidence="1">
    <location>
        <begin position="1"/>
        <end position="75"/>
    </location>
</feature>
<evidence type="ECO:0000313" key="3">
    <source>
        <dbReference type="Proteomes" id="UP001055115"/>
    </source>
</evidence>
<dbReference type="EMBL" id="BQXU01000064">
    <property type="protein sequence ID" value="GKT52260.1"/>
    <property type="molecule type" value="Genomic_DNA"/>
</dbReference>
<proteinExistence type="predicted"/>
<comment type="caution">
    <text evidence="2">The sequence shown here is derived from an EMBL/GenBank/DDBJ whole genome shotgun (WGS) entry which is preliminary data.</text>
</comment>
<dbReference type="Proteomes" id="UP001055115">
    <property type="component" value="Unassembled WGS sequence"/>
</dbReference>
<reference evidence="2 3" key="1">
    <citation type="submission" date="2022-03" db="EMBL/GenBank/DDBJ databases">
        <title>Genome data of Colletotrichum spp.</title>
        <authorList>
            <person name="Utami Y.D."/>
            <person name="Hiruma K."/>
        </authorList>
    </citation>
    <scope>NUCLEOTIDE SEQUENCE [LARGE SCALE GENOMIC DNA]</scope>
    <source>
        <strain evidence="2 3">MAFF 239500</strain>
    </source>
</reference>
<organism evidence="2 3">
    <name type="scientific">Colletotrichum spaethianum</name>
    <dbReference type="NCBI Taxonomy" id="700344"/>
    <lineage>
        <taxon>Eukaryota</taxon>
        <taxon>Fungi</taxon>
        <taxon>Dikarya</taxon>
        <taxon>Ascomycota</taxon>
        <taxon>Pezizomycotina</taxon>
        <taxon>Sordariomycetes</taxon>
        <taxon>Hypocreomycetidae</taxon>
        <taxon>Glomerellales</taxon>
        <taxon>Glomerellaceae</taxon>
        <taxon>Colletotrichum</taxon>
        <taxon>Colletotrichum spaethianum species complex</taxon>
    </lineage>
</organism>
<name>A0AA37UQD0_9PEZI</name>
<sequence>MPSSSTAAVRGSDHKTPVEKPTTPPLAPTRVSERPAIPVPSDLGYSIGRFAQSPNPSDRYNRPPLFASATPPLSPESAEAIGRARMEEMLAGILPPSSN</sequence>
<protein>
    <submittedName>
        <fullName evidence="2">Uncharacterized protein</fullName>
    </submittedName>
</protein>
<accession>A0AA37UQD0</accession>
<gene>
    <name evidence="2" type="ORF">ColSpa_12441</name>
</gene>
<dbReference type="AlphaFoldDB" id="A0AA37UQD0"/>
<dbReference type="GeneID" id="73333243"/>
<keyword evidence="3" id="KW-1185">Reference proteome</keyword>
<evidence type="ECO:0000313" key="2">
    <source>
        <dbReference type="EMBL" id="GKT52260.1"/>
    </source>
</evidence>